<dbReference type="Proteomes" id="UP000765509">
    <property type="component" value="Unassembled WGS sequence"/>
</dbReference>
<evidence type="ECO:0000256" key="6">
    <source>
        <dbReference type="ARBA" id="ARBA00022692"/>
    </source>
</evidence>
<evidence type="ECO:0000256" key="11">
    <source>
        <dbReference type="SAM" id="MobiDB-lite"/>
    </source>
</evidence>
<evidence type="ECO:0000313" key="15">
    <source>
        <dbReference type="Proteomes" id="UP000765509"/>
    </source>
</evidence>
<evidence type="ECO:0000256" key="2">
    <source>
        <dbReference type="ARBA" id="ARBA00004434"/>
    </source>
</evidence>
<dbReference type="Pfam" id="PF14138">
    <property type="entry name" value="COX16"/>
    <property type="match status" value="1"/>
</dbReference>
<dbReference type="PANTHER" id="PTHR17130:SF14">
    <property type="entry name" value="CYTOCHROME C OXIDASE ASSEMBLY PROTEIN COX16 HOMOLOG, MITOCHONDRIAL"/>
    <property type="match status" value="1"/>
</dbReference>
<name>A0A9Q3FZH8_9BASI</name>
<keyword evidence="10 12" id="KW-0472">Membrane</keyword>
<evidence type="ECO:0000256" key="10">
    <source>
        <dbReference type="ARBA" id="ARBA00023136"/>
    </source>
</evidence>
<evidence type="ECO:0000256" key="1">
    <source>
        <dbReference type="ARBA" id="ARBA00002490"/>
    </source>
</evidence>
<dbReference type="SUPFAM" id="SSF53098">
    <property type="entry name" value="Ribonuclease H-like"/>
    <property type="match status" value="1"/>
</dbReference>
<evidence type="ECO:0000256" key="12">
    <source>
        <dbReference type="SAM" id="Phobius"/>
    </source>
</evidence>
<sequence>MARQYLAIPATSAPSEHVFSCGRKILTYQRASLTAMHVEQIACVKDWARAFGPLYSHLRLQPVTFIPHESASSTTAIVVIQQVRRRPVLFFGVPFVGSLLVGSWMLSRLTQTRYEYQATRVQSLNHAEKLRLDQDQANRKPFDLREEYFRLSQPTAPQLSQLSYQLDKSVGTEQPNSRSKQKKLQNWDDWDGNQVRVPRPPGFPEWGGVDPSQRSPDAECQILHFHFHLKICVHTSSLKLYMLSVFIPRGKKEHLPALKLTATIFVFLSTETIVDGKLVKMTDKFKLSDLRDPAKIIADANPSNLPQVATSIATNMWKKRVKS</sequence>
<dbReference type="Pfam" id="PF05699">
    <property type="entry name" value="Dimer_Tnp_hAT"/>
    <property type="match status" value="1"/>
</dbReference>
<dbReference type="EMBL" id="AVOT02051355">
    <property type="protein sequence ID" value="MBW0546366.1"/>
    <property type="molecule type" value="Genomic_DNA"/>
</dbReference>
<protein>
    <recommendedName>
        <fullName evidence="4">Cytochrome c oxidase assembly protein COX16, mitochondrial</fullName>
    </recommendedName>
    <alternativeName>
        <fullName evidence="5">Cytochrome c oxidase assembly protein cox16, mitochondrial</fullName>
    </alternativeName>
</protein>
<evidence type="ECO:0000313" key="14">
    <source>
        <dbReference type="EMBL" id="MBW0546366.1"/>
    </source>
</evidence>
<evidence type="ECO:0000256" key="5">
    <source>
        <dbReference type="ARBA" id="ARBA00019222"/>
    </source>
</evidence>
<dbReference type="PANTHER" id="PTHR17130">
    <property type="entry name" value="MITOCHONDRIAL OUTER MEMBRANE PROTEIN 25"/>
    <property type="match status" value="1"/>
</dbReference>
<comment type="function">
    <text evidence="1">Required for the assembly of the mitochondrial respiratory chain complex IV (CIV), also known as cytochrome c oxidase. May participate in merging the COX1 and COX2 assembly lines.</text>
</comment>
<keyword evidence="6 12" id="KW-0812">Transmembrane</keyword>
<dbReference type="InterPro" id="IPR008906">
    <property type="entry name" value="HATC_C_dom"/>
</dbReference>
<comment type="caution">
    <text evidence="14">The sequence shown here is derived from an EMBL/GenBank/DDBJ whole genome shotgun (WGS) entry which is preliminary data.</text>
</comment>
<proteinExistence type="inferred from homology"/>
<feature type="domain" description="HAT C-terminal dimerisation" evidence="13">
    <location>
        <begin position="1"/>
        <end position="47"/>
    </location>
</feature>
<accession>A0A9Q3FZH8</accession>
<organism evidence="14 15">
    <name type="scientific">Austropuccinia psidii MF-1</name>
    <dbReference type="NCBI Taxonomy" id="1389203"/>
    <lineage>
        <taxon>Eukaryota</taxon>
        <taxon>Fungi</taxon>
        <taxon>Dikarya</taxon>
        <taxon>Basidiomycota</taxon>
        <taxon>Pucciniomycotina</taxon>
        <taxon>Pucciniomycetes</taxon>
        <taxon>Pucciniales</taxon>
        <taxon>Sphaerophragmiaceae</taxon>
        <taxon>Austropuccinia</taxon>
    </lineage>
</organism>
<evidence type="ECO:0000259" key="13">
    <source>
        <dbReference type="Pfam" id="PF05699"/>
    </source>
</evidence>
<dbReference type="GO" id="GO:0046983">
    <property type="term" value="F:protein dimerization activity"/>
    <property type="evidence" value="ECO:0007669"/>
    <property type="project" value="InterPro"/>
</dbReference>
<comment type="subcellular location">
    <subcellularLocation>
        <location evidence="2">Mitochondrion inner membrane</location>
        <topology evidence="2">Single-pass membrane protein</topology>
    </subcellularLocation>
</comment>
<keyword evidence="7" id="KW-0999">Mitochondrion inner membrane</keyword>
<evidence type="ECO:0000256" key="4">
    <source>
        <dbReference type="ARBA" id="ARBA00015368"/>
    </source>
</evidence>
<keyword evidence="15" id="KW-1185">Reference proteome</keyword>
<gene>
    <name evidence="14" type="ORF">O181_086081</name>
</gene>
<keyword evidence="9" id="KW-0496">Mitochondrion</keyword>
<comment type="similarity">
    <text evidence="3">Belongs to the COX16 family.</text>
</comment>
<dbReference type="InterPro" id="IPR020164">
    <property type="entry name" value="Cyt_c_Oxase_assmbl_COX16"/>
</dbReference>
<evidence type="ECO:0000256" key="8">
    <source>
        <dbReference type="ARBA" id="ARBA00022989"/>
    </source>
</evidence>
<evidence type="ECO:0000256" key="7">
    <source>
        <dbReference type="ARBA" id="ARBA00022792"/>
    </source>
</evidence>
<feature type="region of interest" description="Disordered" evidence="11">
    <location>
        <begin position="170"/>
        <end position="193"/>
    </location>
</feature>
<dbReference type="GO" id="GO:0005743">
    <property type="term" value="C:mitochondrial inner membrane"/>
    <property type="evidence" value="ECO:0007669"/>
    <property type="project" value="UniProtKB-SubCell"/>
</dbReference>
<dbReference type="AlphaFoldDB" id="A0A9Q3FZH8"/>
<feature type="transmembrane region" description="Helical" evidence="12">
    <location>
        <begin position="88"/>
        <end position="106"/>
    </location>
</feature>
<reference evidence="14" key="1">
    <citation type="submission" date="2021-03" db="EMBL/GenBank/DDBJ databases">
        <title>Draft genome sequence of rust myrtle Austropuccinia psidii MF-1, a brazilian biotype.</title>
        <authorList>
            <person name="Quecine M.C."/>
            <person name="Pachon D.M.R."/>
            <person name="Bonatelli M.L."/>
            <person name="Correr F.H."/>
            <person name="Franceschini L.M."/>
            <person name="Leite T.F."/>
            <person name="Margarido G.R.A."/>
            <person name="Almeida C.A."/>
            <person name="Ferrarezi J.A."/>
            <person name="Labate C.A."/>
        </authorList>
    </citation>
    <scope>NUCLEOTIDE SEQUENCE</scope>
    <source>
        <strain evidence="14">MF-1</strain>
    </source>
</reference>
<dbReference type="GO" id="GO:0033617">
    <property type="term" value="P:mitochondrial respiratory chain complex IV assembly"/>
    <property type="evidence" value="ECO:0007669"/>
    <property type="project" value="TreeGrafter"/>
</dbReference>
<evidence type="ECO:0000256" key="3">
    <source>
        <dbReference type="ARBA" id="ARBA00008370"/>
    </source>
</evidence>
<evidence type="ECO:0000256" key="9">
    <source>
        <dbReference type="ARBA" id="ARBA00023128"/>
    </source>
</evidence>
<dbReference type="OrthoDB" id="5516033at2759"/>
<dbReference type="InterPro" id="IPR012337">
    <property type="entry name" value="RNaseH-like_sf"/>
</dbReference>
<keyword evidence="8 12" id="KW-1133">Transmembrane helix</keyword>